<comment type="similarity">
    <text evidence="8">Belongs to the glycosyl hydrolase 22 family.</text>
</comment>
<dbReference type="SUPFAM" id="SSF53955">
    <property type="entry name" value="Lysozyme-like"/>
    <property type="match status" value="1"/>
</dbReference>
<accession>M7BEB2</accession>
<proteinExistence type="inferred from homology"/>
<keyword evidence="12" id="KW-1185">Reference proteome</keyword>
<keyword evidence="3" id="KW-0929">Antimicrobial</keyword>
<evidence type="ECO:0000256" key="9">
    <source>
        <dbReference type="SAM" id="SignalP"/>
    </source>
</evidence>
<evidence type="ECO:0000256" key="3">
    <source>
        <dbReference type="ARBA" id="ARBA00022529"/>
    </source>
</evidence>
<dbReference type="PRINTS" id="PR00135">
    <property type="entry name" value="LYZLACT"/>
</dbReference>
<dbReference type="Pfam" id="PF00062">
    <property type="entry name" value="Lys"/>
    <property type="match status" value="1"/>
</dbReference>
<keyword evidence="6" id="KW-1015">Disulfide bond</keyword>
<dbReference type="GO" id="GO:0050829">
    <property type="term" value="P:defense response to Gram-negative bacterium"/>
    <property type="evidence" value="ECO:0007669"/>
    <property type="project" value="TreeGrafter"/>
</dbReference>
<evidence type="ECO:0000256" key="8">
    <source>
        <dbReference type="RuleBase" id="RU004440"/>
    </source>
</evidence>
<evidence type="ECO:0000256" key="1">
    <source>
        <dbReference type="ARBA" id="ARBA00000632"/>
    </source>
</evidence>
<dbReference type="AlphaFoldDB" id="M7BEB2"/>
<feature type="signal peptide" evidence="9">
    <location>
        <begin position="1"/>
        <end position="18"/>
    </location>
</feature>
<evidence type="ECO:0000256" key="6">
    <source>
        <dbReference type="ARBA" id="ARBA00023157"/>
    </source>
</evidence>
<dbReference type="EC" id="3.2.1.17" evidence="2"/>
<dbReference type="InterPro" id="IPR000974">
    <property type="entry name" value="Glyco_hydro_22_lys"/>
</dbReference>
<dbReference type="InterPro" id="IPR023346">
    <property type="entry name" value="Lysozyme-like_dom_sf"/>
</dbReference>
<dbReference type="Proteomes" id="UP000031443">
    <property type="component" value="Unassembled WGS sequence"/>
</dbReference>
<keyword evidence="4" id="KW-0081">Bacteriolytic enzyme</keyword>
<evidence type="ECO:0000313" key="12">
    <source>
        <dbReference type="Proteomes" id="UP000031443"/>
    </source>
</evidence>
<evidence type="ECO:0000256" key="5">
    <source>
        <dbReference type="ARBA" id="ARBA00022801"/>
    </source>
</evidence>
<dbReference type="GO" id="GO:0031640">
    <property type="term" value="P:killing of cells of another organism"/>
    <property type="evidence" value="ECO:0007669"/>
    <property type="project" value="UniProtKB-KW"/>
</dbReference>
<dbReference type="InterPro" id="IPR019799">
    <property type="entry name" value="Glyco_hydro_22_CS"/>
</dbReference>
<protein>
    <recommendedName>
        <fullName evidence="2">lysozyme</fullName>
        <ecNumber evidence="2">3.2.1.17</ecNumber>
    </recommendedName>
</protein>
<reference evidence="12" key="1">
    <citation type="journal article" date="2013" name="Nat. Genet.">
        <title>The draft genomes of soft-shell turtle and green sea turtle yield insights into the development and evolution of the turtle-specific body plan.</title>
        <authorList>
            <person name="Wang Z."/>
            <person name="Pascual-Anaya J."/>
            <person name="Zadissa A."/>
            <person name="Li W."/>
            <person name="Niimura Y."/>
            <person name="Huang Z."/>
            <person name="Li C."/>
            <person name="White S."/>
            <person name="Xiong Z."/>
            <person name="Fang D."/>
            <person name="Wang B."/>
            <person name="Ming Y."/>
            <person name="Chen Y."/>
            <person name="Zheng Y."/>
            <person name="Kuraku S."/>
            <person name="Pignatelli M."/>
            <person name="Herrero J."/>
            <person name="Beal K."/>
            <person name="Nozawa M."/>
            <person name="Li Q."/>
            <person name="Wang J."/>
            <person name="Zhang H."/>
            <person name="Yu L."/>
            <person name="Shigenobu S."/>
            <person name="Wang J."/>
            <person name="Liu J."/>
            <person name="Flicek P."/>
            <person name="Searle S."/>
            <person name="Wang J."/>
            <person name="Kuratani S."/>
            <person name="Yin Y."/>
            <person name="Aken B."/>
            <person name="Zhang G."/>
            <person name="Irie N."/>
        </authorList>
    </citation>
    <scope>NUCLEOTIDE SEQUENCE [LARGE SCALE GENOMIC DNA]</scope>
</reference>
<dbReference type="SMART" id="SM00263">
    <property type="entry name" value="LYZ1"/>
    <property type="match status" value="1"/>
</dbReference>
<evidence type="ECO:0000259" key="10">
    <source>
        <dbReference type="PROSITE" id="PS00128"/>
    </source>
</evidence>
<feature type="domain" description="Glycosyl hydrolases family 22 (GH22)" evidence="10">
    <location>
        <begin position="82"/>
        <end position="100"/>
    </location>
</feature>
<comment type="catalytic activity">
    <reaction evidence="1">
        <text>Hydrolysis of (1-&gt;4)-beta-linkages between N-acetylmuramic acid and N-acetyl-D-glucosamine residues in a peptidoglycan and between N-acetyl-D-glucosamine residues in chitodextrins.</text>
        <dbReference type="EC" id="3.2.1.17"/>
    </reaction>
</comment>
<dbReference type="PROSITE" id="PS00128">
    <property type="entry name" value="GLYCOSYL_HYDROL_F22_1"/>
    <property type="match status" value="1"/>
</dbReference>
<keyword evidence="5" id="KW-0378">Hydrolase</keyword>
<dbReference type="eggNOG" id="ENOG502S4CB">
    <property type="taxonomic scope" value="Eukaryota"/>
</dbReference>
<dbReference type="PANTHER" id="PTHR11407">
    <property type="entry name" value="LYSOZYME C"/>
    <property type="match status" value="1"/>
</dbReference>
<dbReference type="PANTHER" id="PTHR11407:SF28">
    <property type="entry name" value="LYSOZYME C"/>
    <property type="match status" value="1"/>
</dbReference>
<dbReference type="InterPro" id="IPR001916">
    <property type="entry name" value="Glyco_hydro_22"/>
</dbReference>
<gene>
    <name evidence="11" type="ORF">UY3_16366</name>
</gene>
<dbReference type="GO" id="GO:0050830">
    <property type="term" value="P:defense response to Gram-positive bacterium"/>
    <property type="evidence" value="ECO:0007669"/>
    <property type="project" value="TreeGrafter"/>
</dbReference>
<name>M7BEB2_CHEMY</name>
<dbReference type="GO" id="GO:0003796">
    <property type="term" value="F:lysozyme activity"/>
    <property type="evidence" value="ECO:0007669"/>
    <property type="project" value="UniProtKB-EC"/>
</dbReference>
<dbReference type="PRINTS" id="PR00137">
    <property type="entry name" value="LYSOZYME"/>
</dbReference>
<organism evidence="11 12">
    <name type="scientific">Chelonia mydas</name>
    <name type="common">Green sea-turtle</name>
    <name type="synonym">Chelonia agassizi</name>
    <dbReference type="NCBI Taxonomy" id="8469"/>
    <lineage>
        <taxon>Eukaryota</taxon>
        <taxon>Metazoa</taxon>
        <taxon>Chordata</taxon>
        <taxon>Craniata</taxon>
        <taxon>Vertebrata</taxon>
        <taxon>Euteleostomi</taxon>
        <taxon>Archelosauria</taxon>
        <taxon>Testudinata</taxon>
        <taxon>Testudines</taxon>
        <taxon>Cryptodira</taxon>
        <taxon>Durocryptodira</taxon>
        <taxon>Americhelydia</taxon>
        <taxon>Chelonioidea</taxon>
        <taxon>Cheloniidae</taxon>
        <taxon>Chelonia</taxon>
    </lineage>
</organism>
<dbReference type="Gene3D" id="1.10.530.10">
    <property type="match status" value="1"/>
</dbReference>
<dbReference type="PROSITE" id="PS51348">
    <property type="entry name" value="GLYCOSYL_HYDROL_F22_2"/>
    <property type="match status" value="1"/>
</dbReference>
<dbReference type="EMBL" id="KB577999">
    <property type="protein sequence ID" value="EMP26557.1"/>
    <property type="molecule type" value="Genomic_DNA"/>
</dbReference>
<keyword evidence="9" id="KW-0732">Signal</keyword>
<sequence length="114" mass="12451">MKLLQLLGLPLLLVLLTAAPPRLPGPRRSPVPAGVCLARPKSCYNTQAIDRNKDGSSDCGIFQINSKYWCYDGRTPGASNGCHMPCSKLLDNNIADDIRCAKLNARKARGLMPW</sequence>
<evidence type="ECO:0000256" key="2">
    <source>
        <dbReference type="ARBA" id="ARBA00012732"/>
    </source>
</evidence>
<keyword evidence="7" id="KW-0326">Glycosidase</keyword>
<feature type="chain" id="PRO_5004080024" description="lysozyme" evidence="9">
    <location>
        <begin position="19"/>
        <end position="114"/>
    </location>
</feature>
<evidence type="ECO:0000256" key="4">
    <source>
        <dbReference type="ARBA" id="ARBA00022638"/>
    </source>
</evidence>
<evidence type="ECO:0000313" key="11">
    <source>
        <dbReference type="EMBL" id="EMP26557.1"/>
    </source>
</evidence>
<evidence type="ECO:0000256" key="7">
    <source>
        <dbReference type="ARBA" id="ARBA00023295"/>
    </source>
</evidence>